<keyword evidence="4 11" id="KW-0589">Pheromone response</keyword>
<comment type="subcellular location">
    <subcellularLocation>
        <location evidence="1 11">Cell membrane</location>
        <topology evidence="1 11">Multi-pass membrane protein</topology>
    </subcellularLocation>
</comment>
<sequence>MLSIEVLTMDNRDLAMGLILLIQTIVGILGNFSLLCHYIILSFTEYRWRSTDFIYMHLIVANFLALLCKGVPQTMVAFGWEHFLSDLGCKLLFFLHRVGRGVSIGSICTLSVYQAVTISPVNSRWAELKVKAPKYISPTIFLCWVLQMLVNITFPIYLTSTLNDKNITDRKEFGYCSAVRHDKTRDLLYAVLLAFPDMLCLGLMLWASSSMVLLLYRHKQRVQHIRRISTSSRSSPEARATKTILLLMSTFGYFYTLSSIFQLVVGLFDNPSLILINTAAIMSLSFPTVSSLLLMSHNSKSRLARDVEEKSFLGSIVSASQL</sequence>
<dbReference type="OMA" id="LMMALFD"/>
<keyword evidence="14" id="KW-1185">Reference proteome</keyword>
<evidence type="ECO:0000256" key="8">
    <source>
        <dbReference type="ARBA" id="ARBA00023136"/>
    </source>
</evidence>
<evidence type="ECO:0000256" key="6">
    <source>
        <dbReference type="ARBA" id="ARBA00022989"/>
    </source>
</evidence>
<dbReference type="AlphaFoldDB" id="A0A673UAM9"/>
<keyword evidence="9 11" id="KW-0675">Receptor</keyword>
<reference evidence="13" key="2">
    <citation type="submission" date="2025-08" db="UniProtKB">
        <authorList>
            <consortium name="Ensembl"/>
        </authorList>
    </citation>
    <scope>IDENTIFICATION</scope>
</reference>
<protein>
    <recommendedName>
        <fullName evidence="11">Vomeronasal type-1 receptor</fullName>
    </recommendedName>
</protein>
<evidence type="ECO:0000259" key="12">
    <source>
        <dbReference type="PROSITE" id="PS50262"/>
    </source>
</evidence>
<dbReference type="GO" id="GO:0005886">
    <property type="term" value="C:plasma membrane"/>
    <property type="evidence" value="ECO:0007669"/>
    <property type="project" value="UniProtKB-SubCell"/>
</dbReference>
<proteinExistence type="inferred from homology"/>
<name>A0A673UAM9_SURSU</name>
<dbReference type="PANTHER" id="PTHR24062">
    <property type="entry name" value="VOMERONASAL TYPE-1 RECEPTOR"/>
    <property type="match status" value="1"/>
</dbReference>
<keyword evidence="8 11" id="KW-0472">Membrane</keyword>
<feature type="transmembrane region" description="Helical" evidence="11">
    <location>
        <begin position="243"/>
        <end position="268"/>
    </location>
</feature>
<dbReference type="SUPFAM" id="SSF81321">
    <property type="entry name" value="Family A G protein-coupled receptor-like"/>
    <property type="match status" value="1"/>
</dbReference>
<dbReference type="PRINTS" id="PR01534">
    <property type="entry name" value="VOMERONASL1R"/>
</dbReference>
<feature type="transmembrane region" description="Helical" evidence="11">
    <location>
        <begin position="98"/>
        <end position="118"/>
    </location>
</feature>
<dbReference type="Gene3D" id="1.20.1070.10">
    <property type="entry name" value="Rhodopsin 7-helix transmembrane proteins"/>
    <property type="match status" value="1"/>
</dbReference>
<feature type="transmembrane region" description="Helical" evidence="11">
    <location>
        <begin position="53"/>
        <end position="78"/>
    </location>
</feature>
<evidence type="ECO:0000313" key="14">
    <source>
        <dbReference type="Proteomes" id="UP000472268"/>
    </source>
</evidence>
<dbReference type="GO" id="GO:0019236">
    <property type="term" value="P:response to pheromone"/>
    <property type="evidence" value="ECO:0007669"/>
    <property type="project" value="UniProtKB-KW"/>
</dbReference>
<evidence type="ECO:0000256" key="9">
    <source>
        <dbReference type="ARBA" id="ARBA00023170"/>
    </source>
</evidence>
<dbReference type="GO" id="GO:0007606">
    <property type="term" value="P:sensory perception of chemical stimulus"/>
    <property type="evidence" value="ECO:0007669"/>
    <property type="project" value="UniProtKB-ARBA"/>
</dbReference>
<evidence type="ECO:0000256" key="3">
    <source>
        <dbReference type="ARBA" id="ARBA00022475"/>
    </source>
</evidence>
<reference evidence="13" key="3">
    <citation type="submission" date="2025-09" db="UniProtKB">
        <authorList>
            <consortium name="Ensembl"/>
        </authorList>
    </citation>
    <scope>IDENTIFICATION</scope>
</reference>
<feature type="transmembrane region" description="Helical" evidence="11">
    <location>
        <begin position="139"/>
        <end position="158"/>
    </location>
</feature>
<evidence type="ECO:0000256" key="5">
    <source>
        <dbReference type="ARBA" id="ARBA00022692"/>
    </source>
</evidence>
<feature type="transmembrane region" description="Helical" evidence="11">
    <location>
        <begin position="274"/>
        <end position="295"/>
    </location>
</feature>
<dbReference type="InterPro" id="IPR004072">
    <property type="entry name" value="Vmron_rcpt_1"/>
</dbReference>
<evidence type="ECO:0000256" key="10">
    <source>
        <dbReference type="ARBA" id="ARBA00023224"/>
    </source>
</evidence>
<keyword evidence="10 11" id="KW-0807">Transducer</keyword>
<keyword evidence="5 11" id="KW-0812">Transmembrane</keyword>
<dbReference type="Ensembl" id="ENSSSUT00005020975.1">
    <property type="protein sequence ID" value="ENSSSUP00005018377.1"/>
    <property type="gene ID" value="ENSSSUG00005011872.1"/>
</dbReference>
<keyword evidence="7 11" id="KW-0297">G-protein coupled receptor</keyword>
<dbReference type="InterPro" id="IPR017452">
    <property type="entry name" value="GPCR_Rhodpsn_7TM"/>
</dbReference>
<evidence type="ECO:0000256" key="7">
    <source>
        <dbReference type="ARBA" id="ARBA00023040"/>
    </source>
</evidence>
<keyword evidence="3 11" id="KW-1003">Cell membrane</keyword>
<evidence type="ECO:0000256" key="1">
    <source>
        <dbReference type="ARBA" id="ARBA00004651"/>
    </source>
</evidence>
<dbReference type="PROSITE" id="PS50262">
    <property type="entry name" value="G_PROTEIN_RECEP_F1_2"/>
    <property type="match status" value="1"/>
</dbReference>
<evidence type="ECO:0000256" key="4">
    <source>
        <dbReference type="ARBA" id="ARBA00022507"/>
    </source>
</evidence>
<evidence type="ECO:0000313" key="13">
    <source>
        <dbReference type="Ensembl" id="ENSSSUP00005018377.1"/>
    </source>
</evidence>
<reference evidence="13 14" key="1">
    <citation type="submission" date="2019-05" db="EMBL/GenBank/DDBJ databases">
        <title>A Chromosome-scale Meerkat (S. suricatta) Genome Assembly.</title>
        <authorList>
            <person name="Dudchenko O."/>
            <person name="Lieberman Aiden E."/>
            <person name="Tung J."/>
            <person name="Barreiro L.B."/>
            <person name="Clutton-Brock T.H."/>
        </authorList>
    </citation>
    <scope>NUCLEOTIDE SEQUENCE [LARGE SCALE GENOMIC DNA]</scope>
</reference>
<accession>A0A673UAM9</accession>
<feature type="transmembrane region" description="Helical" evidence="11">
    <location>
        <begin position="187"/>
        <end position="216"/>
    </location>
</feature>
<comment type="similarity">
    <text evidence="2 11">Belongs to the G-protein coupled receptor 1 family.</text>
</comment>
<evidence type="ECO:0000256" key="2">
    <source>
        <dbReference type="ARBA" id="ARBA00010663"/>
    </source>
</evidence>
<dbReference type="Pfam" id="PF03402">
    <property type="entry name" value="V1R"/>
    <property type="match status" value="1"/>
</dbReference>
<feature type="domain" description="G-protein coupled receptors family 1 profile" evidence="12">
    <location>
        <begin position="32"/>
        <end position="294"/>
    </location>
</feature>
<feature type="transmembrane region" description="Helical" evidence="11">
    <location>
        <begin position="15"/>
        <end position="41"/>
    </location>
</feature>
<keyword evidence="6 11" id="KW-1133">Transmembrane helix</keyword>
<evidence type="ECO:0000256" key="11">
    <source>
        <dbReference type="RuleBase" id="RU364061"/>
    </source>
</evidence>
<dbReference type="CDD" id="cd13949">
    <property type="entry name" value="7tm_V1R_pheromone"/>
    <property type="match status" value="1"/>
</dbReference>
<organism evidence="13 14">
    <name type="scientific">Suricata suricatta</name>
    <name type="common">Meerkat</name>
    <dbReference type="NCBI Taxonomy" id="37032"/>
    <lineage>
        <taxon>Eukaryota</taxon>
        <taxon>Metazoa</taxon>
        <taxon>Chordata</taxon>
        <taxon>Craniata</taxon>
        <taxon>Vertebrata</taxon>
        <taxon>Euteleostomi</taxon>
        <taxon>Mammalia</taxon>
        <taxon>Eutheria</taxon>
        <taxon>Laurasiatheria</taxon>
        <taxon>Carnivora</taxon>
        <taxon>Feliformia</taxon>
        <taxon>Herpestidae</taxon>
        <taxon>Suricata</taxon>
    </lineage>
</organism>
<dbReference type="GO" id="GO:0016503">
    <property type="term" value="F:pheromone receptor activity"/>
    <property type="evidence" value="ECO:0007669"/>
    <property type="project" value="InterPro"/>
</dbReference>
<dbReference type="Proteomes" id="UP000472268">
    <property type="component" value="Chromosome 16"/>
</dbReference>